<feature type="chain" id="PRO_5046328996" evidence="2">
    <location>
        <begin position="22"/>
        <end position="170"/>
    </location>
</feature>
<keyword evidence="1 2" id="KW-0732">Signal</keyword>
<evidence type="ECO:0000313" key="5">
    <source>
        <dbReference type="Proteomes" id="UP000830583"/>
    </source>
</evidence>
<evidence type="ECO:0000256" key="2">
    <source>
        <dbReference type="SAM" id="SignalP"/>
    </source>
</evidence>
<dbReference type="SUPFAM" id="SSF56925">
    <property type="entry name" value="OMPA-like"/>
    <property type="match status" value="1"/>
</dbReference>
<gene>
    <name evidence="4" type="ORF">M0M57_10665</name>
</gene>
<dbReference type="InterPro" id="IPR011250">
    <property type="entry name" value="OMP/PagP_B-barrel"/>
</dbReference>
<dbReference type="InterPro" id="IPR027385">
    <property type="entry name" value="Beta-barrel_OMP"/>
</dbReference>
<dbReference type="RefSeq" id="WP_248433012.1">
    <property type="nucleotide sequence ID" value="NZ_CP096205.1"/>
</dbReference>
<evidence type="ECO:0000259" key="3">
    <source>
        <dbReference type="Pfam" id="PF13505"/>
    </source>
</evidence>
<reference evidence="4" key="1">
    <citation type="submission" date="2022-04" db="EMBL/GenBank/DDBJ databases">
        <title>Consumption of N2O by Flavobacterium azooxidireducens sp. nov. isolated from Decomposing Leaf Litter of Phragmites australis (Cav.).</title>
        <authorList>
            <person name="Behrendt U."/>
            <person name="Spanner T."/>
            <person name="Augustin J."/>
            <person name="Horn M.A."/>
            <person name="Kolb S."/>
            <person name="Ulrich A."/>
        </authorList>
    </citation>
    <scope>NUCLEOTIDE SEQUENCE</scope>
    <source>
        <strain evidence="4">IGB 4-14</strain>
    </source>
</reference>
<dbReference type="EMBL" id="CP096205">
    <property type="protein sequence ID" value="UPQ78084.1"/>
    <property type="molecule type" value="Genomic_DNA"/>
</dbReference>
<dbReference type="Gene3D" id="2.40.160.20">
    <property type="match status" value="1"/>
</dbReference>
<keyword evidence="5" id="KW-1185">Reference proteome</keyword>
<evidence type="ECO:0000313" key="4">
    <source>
        <dbReference type="EMBL" id="UPQ78084.1"/>
    </source>
</evidence>
<name>A0ABY4KBC3_9FLAO</name>
<evidence type="ECO:0000256" key="1">
    <source>
        <dbReference type="ARBA" id="ARBA00022729"/>
    </source>
</evidence>
<dbReference type="Pfam" id="PF13505">
    <property type="entry name" value="OMP_b-brl"/>
    <property type="match status" value="1"/>
</dbReference>
<proteinExistence type="predicted"/>
<accession>A0ABY4KBC3</accession>
<feature type="domain" description="Outer membrane protein beta-barrel" evidence="3">
    <location>
        <begin position="24"/>
        <end position="155"/>
    </location>
</feature>
<sequence length="170" mass="18558">MMKKFITTLCFVCFTSLMATAQEDTRIGGFIAYGSEIKSVGVGANAEFPIINNLTIAPSFIYYLPKDEDIIKTTIFEINGNANYYFMNDDSIGFYGLAGINYTSVKVEVEDFGFGFGFGGASSSEGKIGLNLGAGANFNIGKNWMPFAELKYVLSDYDQLVLLAGVKFNL</sequence>
<feature type="signal peptide" evidence="2">
    <location>
        <begin position="1"/>
        <end position="21"/>
    </location>
</feature>
<dbReference type="Proteomes" id="UP000830583">
    <property type="component" value="Chromosome"/>
</dbReference>
<protein>
    <submittedName>
        <fullName evidence="4">Porin family protein</fullName>
    </submittedName>
</protein>
<organism evidence="4 5">
    <name type="scientific">Flavobacterium azooxidireducens</name>
    <dbReference type="NCBI Taxonomy" id="1871076"/>
    <lineage>
        <taxon>Bacteria</taxon>
        <taxon>Pseudomonadati</taxon>
        <taxon>Bacteroidota</taxon>
        <taxon>Flavobacteriia</taxon>
        <taxon>Flavobacteriales</taxon>
        <taxon>Flavobacteriaceae</taxon>
        <taxon>Flavobacterium</taxon>
    </lineage>
</organism>